<gene>
    <name evidence="1" type="ORF">SLITO_v1c10560</name>
</gene>
<proteinExistence type="predicted"/>
<name>A0A0K1W3I2_9MOLU</name>
<dbReference type="RefSeq" id="WP_075058745.1">
    <property type="nucleotide sequence ID" value="NZ_CP012357.1"/>
</dbReference>
<dbReference type="EMBL" id="CP012357">
    <property type="protein sequence ID" value="AKX34667.1"/>
    <property type="molecule type" value="Genomic_DNA"/>
</dbReference>
<keyword evidence="2" id="KW-1185">Reference proteome</keyword>
<dbReference type="KEGG" id="sll:SLITO_v1c10560"/>
<evidence type="ECO:0000313" key="2">
    <source>
        <dbReference type="Proteomes" id="UP000067476"/>
    </source>
</evidence>
<accession>A0A0K1W3I2</accession>
<evidence type="ECO:0000313" key="1">
    <source>
        <dbReference type="EMBL" id="AKX34667.1"/>
    </source>
</evidence>
<dbReference type="PATRIC" id="fig|216942.3.peg.1079"/>
<sequence length="211" mass="25722">MELYNKIKWQDVFKYFVYLDKVFCYNKFTKENIKIKSKYKLTIIEKESYKLRFNKYLYLLEVLHTLLFNQSIFDTNSFFAGEHGVIFIPSHNNLSLLDLQEAKRLDKDLKTLTINIKKLCNWIVEYYGELNDEKLVNVNIEDPLWIKSWYNMLQEINYDHDKLNDDMLTFKLDNLLGNEKNLDLYYYINFKLLKNIRRKLFKNLNKVTFIE</sequence>
<reference evidence="1 2" key="1">
    <citation type="journal article" date="2015" name="Genome Announc.">
        <title>Complete Genome Sequence of Spiroplasma litorale TN-1T (DSM 21781), a Bacterium Isolated from a Green-Eyed Horsefly (Tabanus nigrovittatus).</title>
        <authorList>
            <person name="Lo W.S."/>
            <person name="Lai Y.C."/>
            <person name="Lien Y.W."/>
            <person name="Wang T.H."/>
            <person name="Kuo C.H."/>
        </authorList>
    </citation>
    <scope>NUCLEOTIDE SEQUENCE [LARGE SCALE GENOMIC DNA]</scope>
    <source>
        <strain evidence="1 2">TN-1</strain>
    </source>
</reference>
<dbReference type="Proteomes" id="UP000067476">
    <property type="component" value="Chromosome"/>
</dbReference>
<protein>
    <submittedName>
        <fullName evidence="1">Uncharacterized protein</fullName>
    </submittedName>
</protein>
<organism evidence="1 2">
    <name type="scientific">Spiroplasma litorale</name>
    <dbReference type="NCBI Taxonomy" id="216942"/>
    <lineage>
        <taxon>Bacteria</taxon>
        <taxon>Bacillati</taxon>
        <taxon>Mycoplasmatota</taxon>
        <taxon>Mollicutes</taxon>
        <taxon>Entomoplasmatales</taxon>
        <taxon>Spiroplasmataceae</taxon>
        <taxon>Spiroplasma</taxon>
    </lineage>
</organism>
<dbReference type="AlphaFoldDB" id="A0A0K1W3I2"/>